<sequence>MTVVSFSRHPNKWLPSKSTTVCSAHFIGNKKSENPLHPSYLPTIFPGEENIKNLDQKIERFARHQHRMQRAGSVKEEKSYNQSVSRENQELQEAAPSTVDEGLDTNVTAEVQGSLDKSTSPVEEEEDNEVTGEVQGLPETSSPGPVDEEPDAPVEVKEVCRVCLAFHVKMYNIQEHNLCQMLYDIAGIKIISQSVERTRDCKRQLPVLLTRN</sequence>
<dbReference type="OrthoDB" id="7490359at2759"/>
<reference evidence="2 3" key="1">
    <citation type="journal article" date="2017" name="BMC Biol.">
        <title>Genomic innovations, transcriptional plasticity and gene loss underlying the evolution and divergence of two highly polyphagous and invasive Helicoverpa pest species.</title>
        <authorList>
            <person name="Pearce S.L."/>
            <person name="Clarke D.F."/>
            <person name="East P.D."/>
            <person name="Elfekih S."/>
            <person name="Gordon K.H."/>
            <person name="Jermiin L.S."/>
            <person name="McGaughran A."/>
            <person name="Oakeshott J.G."/>
            <person name="Papanikolaou A."/>
            <person name="Perera O.P."/>
            <person name="Rane R.V."/>
            <person name="Richards S."/>
            <person name="Tay W.T."/>
            <person name="Walsh T.K."/>
            <person name="Anderson A."/>
            <person name="Anderson C.J."/>
            <person name="Asgari S."/>
            <person name="Board P.G."/>
            <person name="Bretschneider A."/>
            <person name="Campbell P.M."/>
            <person name="Chertemps T."/>
            <person name="Christeller J.T."/>
            <person name="Coppin C.W."/>
            <person name="Downes S.J."/>
            <person name="Duan G."/>
            <person name="Farnsworth C.A."/>
            <person name="Good R.T."/>
            <person name="Han L.B."/>
            <person name="Han Y.C."/>
            <person name="Hatje K."/>
            <person name="Horne I."/>
            <person name="Huang Y.P."/>
            <person name="Hughes D.S."/>
            <person name="Jacquin-Joly E."/>
            <person name="James W."/>
            <person name="Jhangiani S."/>
            <person name="Kollmar M."/>
            <person name="Kuwar S.S."/>
            <person name="Li S."/>
            <person name="Liu N.Y."/>
            <person name="Maibeche M.T."/>
            <person name="Miller J.R."/>
            <person name="Montagne N."/>
            <person name="Perry T."/>
            <person name="Qu J."/>
            <person name="Song S.V."/>
            <person name="Sutton G.G."/>
            <person name="Vogel H."/>
            <person name="Walenz B.P."/>
            <person name="Xu W."/>
            <person name="Zhang H.J."/>
            <person name="Zou Z."/>
            <person name="Batterham P."/>
            <person name="Edwards O.R."/>
            <person name="Feyereisen R."/>
            <person name="Gibbs R.A."/>
            <person name="Heckel D.G."/>
            <person name="McGrath A."/>
            <person name="Robin C."/>
            <person name="Scherer S.E."/>
            <person name="Worley K.C."/>
            <person name="Wu Y.D."/>
        </authorList>
    </citation>
    <scope>NUCLEOTIDE SEQUENCE [LARGE SCALE GENOMIC DNA]</scope>
    <source>
        <strain evidence="2">Harm_GR_Male_#8</strain>
        <tissue evidence="2">Whole organism</tissue>
    </source>
</reference>
<evidence type="ECO:0000313" key="3">
    <source>
        <dbReference type="Proteomes" id="UP000249218"/>
    </source>
</evidence>
<name>A0A2W1B3E0_HELAM</name>
<evidence type="ECO:0000313" key="2">
    <source>
        <dbReference type="EMBL" id="PZC70658.1"/>
    </source>
</evidence>
<dbReference type="AlphaFoldDB" id="A0A2W1B3E0"/>
<accession>A0A2W1B3E0</accession>
<dbReference type="Proteomes" id="UP000249218">
    <property type="component" value="Unassembled WGS sequence"/>
</dbReference>
<protein>
    <recommendedName>
        <fullName evidence="4">THAP-type domain-containing protein</fullName>
    </recommendedName>
</protein>
<dbReference type="EMBL" id="KZ150504">
    <property type="protein sequence ID" value="PZC70658.1"/>
    <property type="molecule type" value="Genomic_DNA"/>
</dbReference>
<feature type="compositionally biased region" description="Polar residues" evidence="1">
    <location>
        <begin position="105"/>
        <end position="121"/>
    </location>
</feature>
<evidence type="ECO:0008006" key="4">
    <source>
        <dbReference type="Google" id="ProtNLM"/>
    </source>
</evidence>
<organism evidence="2 3">
    <name type="scientific">Helicoverpa armigera</name>
    <name type="common">Cotton bollworm</name>
    <name type="synonym">Heliothis armigera</name>
    <dbReference type="NCBI Taxonomy" id="29058"/>
    <lineage>
        <taxon>Eukaryota</taxon>
        <taxon>Metazoa</taxon>
        <taxon>Ecdysozoa</taxon>
        <taxon>Arthropoda</taxon>
        <taxon>Hexapoda</taxon>
        <taxon>Insecta</taxon>
        <taxon>Pterygota</taxon>
        <taxon>Neoptera</taxon>
        <taxon>Endopterygota</taxon>
        <taxon>Lepidoptera</taxon>
        <taxon>Glossata</taxon>
        <taxon>Ditrysia</taxon>
        <taxon>Noctuoidea</taxon>
        <taxon>Noctuidae</taxon>
        <taxon>Heliothinae</taxon>
        <taxon>Helicoverpa</taxon>
    </lineage>
</organism>
<proteinExistence type="predicted"/>
<gene>
    <name evidence="2" type="primary">HaOG215316</name>
    <name evidence="2" type="ORF">B5X24_HaOG215316</name>
</gene>
<keyword evidence="3" id="KW-1185">Reference proteome</keyword>
<feature type="region of interest" description="Disordered" evidence="1">
    <location>
        <begin position="67"/>
        <end position="152"/>
    </location>
</feature>
<evidence type="ECO:0000256" key="1">
    <source>
        <dbReference type="SAM" id="MobiDB-lite"/>
    </source>
</evidence>